<keyword evidence="2" id="KW-1133">Transmembrane helix</keyword>
<organism evidence="3 4">
    <name type="scientific">Nocardia jiangsuensis</name>
    <dbReference type="NCBI Taxonomy" id="1691563"/>
    <lineage>
        <taxon>Bacteria</taxon>
        <taxon>Bacillati</taxon>
        <taxon>Actinomycetota</taxon>
        <taxon>Actinomycetes</taxon>
        <taxon>Mycobacteriales</taxon>
        <taxon>Nocardiaceae</taxon>
        <taxon>Nocardia</taxon>
    </lineage>
</organism>
<feature type="compositionally biased region" description="Basic and acidic residues" evidence="1">
    <location>
        <begin position="19"/>
        <end position="28"/>
    </location>
</feature>
<evidence type="ECO:0000313" key="4">
    <source>
        <dbReference type="Proteomes" id="UP001595696"/>
    </source>
</evidence>
<evidence type="ECO:0000256" key="2">
    <source>
        <dbReference type="SAM" id="Phobius"/>
    </source>
</evidence>
<dbReference type="Proteomes" id="UP001595696">
    <property type="component" value="Unassembled WGS sequence"/>
</dbReference>
<dbReference type="InterPro" id="IPR021903">
    <property type="entry name" value="DUF3515"/>
</dbReference>
<sequence length="241" mass="25176">MAADAPDRNAGDRTAGTPDQHRGERRAETPAPDAGESTAPGRAPAEPEDAPADGDTTPAAANPRPYPPALIATAVALPVTLIVGILVAAFIATRAPVEREPLALGPVPAPQAAGPACTALLTALPDDIDDYRRAELVDPAPPGTRAWQRDDPATEPIVLRCGLDRPLEFNRASALQIVNNVQWFEIRDPAATGSTWFAVDRGTYLGFTVPDGSGPTPLQAVSDAITATMPERPLDPNPLPN</sequence>
<evidence type="ECO:0000256" key="1">
    <source>
        <dbReference type="SAM" id="MobiDB-lite"/>
    </source>
</evidence>
<proteinExistence type="predicted"/>
<accession>A0ABV8DNG9</accession>
<feature type="region of interest" description="Disordered" evidence="1">
    <location>
        <begin position="1"/>
        <end position="63"/>
    </location>
</feature>
<keyword evidence="2" id="KW-0812">Transmembrane</keyword>
<feature type="compositionally biased region" description="Low complexity" evidence="1">
    <location>
        <begin position="53"/>
        <end position="63"/>
    </location>
</feature>
<dbReference type="Pfam" id="PF12028">
    <property type="entry name" value="DUF3515"/>
    <property type="match status" value="1"/>
</dbReference>
<evidence type="ECO:0000313" key="3">
    <source>
        <dbReference type="EMBL" id="MFC3961206.1"/>
    </source>
</evidence>
<keyword evidence="4" id="KW-1185">Reference proteome</keyword>
<name>A0ABV8DNG9_9NOCA</name>
<dbReference type="EMBL" id="JBHSAX010000004">
    <property type="protein sequence ID" value="MFC3961206.1"/>
    <property type="molecule type" value="Genomic_DNA"/>
</dbReference>
<comment type="caution">
    <text evidence="3">The sequence shown here is derived from an EMBL/GenBank/DDBJ whole genome shotgun (WGS) entry which is preliminary data.</text>
</comment>
<protein>
    <submittedName>
        <fullName evidence="3">DUF3515 family protein</fullName>
    </submittedName>
</protein>
<keyword evidence="2" id="KW-0472">Membrane</keyword>
<feature type="compositionally biased region" description="Basic and acidic residues" evidence="1">
    <location>
        <begin position="1"/>
        <end position="11"/>
    </location>
</feature>
<reference evidence="4" key="1">
    <citation type="journal article" date="2019" name="Int. J. Syst. Evol. Microbiol.">
        <title>The Global Catalogue of Microorganisms (GCM) 10K type strain sequencing project: providing services to taxonomists for standard genome sequencing and annotation.</title>
        <authorList>
            <consortium name="The Broad Institute Genomics Platform"/>
            <consortium name="The Broad Institute Genome Sequencing Center for Infectious Disease"/>
            <person name="Wu L."/>
            <person name="Ma J."/>
        </authorList>
    </citation>
    <scope>NUCLEOTIDE SEQUENCE [LARGE SCALE GENOMIC DNA]</scope>
    <source>
        <strain evidence="4">CGMCC 4.7330</strain>
    </source>
</reference>
<gene>
    <name evidence="3" type="ORF">ACFO0B_04305</name>
</gene>
<feature type="transmembrane region" description="Helical" evidence="2">
    <location>
        <begin position="69"/>
        <end position="92"/>
    </location>
</feature>
<dbReference type="RefSeq" id="WP_378610965.1">
    <property type="nucleotide sequence ID" value="NZ_JBHSAX010000004.1"/>
</dbReference>